<dbReference type="EMBL" id="HE575324">
    <property type="protein sequence ID" value="CCC94692.1"/>
    <property type="molecule type" value="Genomic_DNA"/>
</dbReference>
<dbReference type="SUPFAM" id="SSF47954">
    <property type="entry name" value="Cyclin-like"/>
    <property type="match status" value="1"/>
</dbReference>
<reference evidence="3" key="1">
    <citation type="journal article" date="2012" name="Proc. Natl. Acad. Sci. U.S.A.">
        <title>Antigenic diversity is generated by distinct evolutionary mechanisms in African trypanosome species.</title>
        <authorList>
            <person name="Jackson A.P."/>
            <person name="Berry A."/>
            <person name="Aslett M."/>
            <person name="Allison H.C."/>
            <person name="Burton P."/>
            <person name="Vavrova-Anderson J."/>
            <person name="Brown R."/>
            <person name="Browne H."/>
            <person name="Corton N."/>
            <person name="Hauser H."/>
            <person name="Gamble J."/>
            <person name="Gilderthorp R."/>
            <person name="Marcello L."/>
            <person name="McQuillan J."/>
            <person name="Otto T.D."/>
            <person name="Quail M.A."/>
            <person name="Sanders M.J."/>
            <person name="van Tonder A."/>
            <person name="Ginger M.L."/>
            <person name="Field M.C."/>
            <person name="Barry J.D."/>
            <person name="Hertz-Fowler C."/>
            <person name="Berriman M."/>
        </authorList>
    </citation>
    <scope>NUCLEOTIDE SEQUENCE</scope>
    <source>
        <strain evidence="3">IL3000</strain>
    </source>
</reference>
<dbReference type="Pfam" id="PF00134">
    <property type="entry name" value="Cyclin_N"/>
    <property type="match status" value="1"/>
</dbReference>
<dbReference type="VEuPathDB" id="TriTrypDB:TcIL3000.11.730"/>
<organism evidence="3">
    <name type="scientific">Trypanosoma congolense (strain IL3000)</name>
    <dbReference type="NCBI Taxonomy" id="1068625"/>
    <lineage>
        <taxon>Eukaryota</taxon>
        <taxon>Discoba</taxon>
        <taxon>Euglenozoa</taxon>
        <taxon>Kinetoplastea</taxon>
        <taxon>Metakinetoplastina</taxon>
        <taxon>Trypanosomatida</taxon>
        <taxon>Trypanosomatidae</taxon>
        <taxon>Trypanosoma</taxon>
        <taxon>Nannomonas</taxon>
    </lineage>
</organism>
<feature type="region of interest" description="Disordered" evidence="1">
    <location>
        <begin position="80"/>
        <end position="100"/>
    </location>
</feature>
<dbReference type="AlphaFoldDB" id="G0UZ73"/>
<dbReference type="InterPro" id="IPR036915">
    <property type="entry name" value="Cyclin-like_sf"/>
</dbReference>
<evidence type="ECO:0000313" key="3">
    <source>
        <dbReference type="EMBL" id="CCC94692.1"/>
    </source>
</evidence>
<evidence type="ECO:0000256" key="1">
    <source>
        <dbReference type="SAM" id="MobiDB-lite"/>
    </source>
</evidence>
<evidence type="ECO:0000259" key="2">
    <source>
        <dbReference type="Pfam" id="PF00134"/>
    </source>
</evidence>
<sequence>DSYTSAEAGCSKAMGSVFVVRVGIDSGRPVADQKTLSRRETLWHTFFNTFKPLLFDSALRSEACEGSLLFGVSQSDIESGQGLSGSQSSDSSNEDPRSSLTYCNRRKEPLLDYTATPAVEMQLDSCSSREVLPNLCDLQSCSRDQSTSKGFELRIATVCSLLKQEGHHNEDVQKGWSYFGWCHVAKRRAIVELIDRTVTCANGSRAATHVALSYLDAYVSVRKDINKGNSFFYGIIHACAVLGCKQVDHLAHTCKLMQYLRTSCGISRNELVRFELEVLTKLDFRLQQLTTLEVVETLLHLCGGADIEEALEVRGRMRELSRWGKGAARDGGLSNDDSSTSLKGIREWVRLCDSARLLNDIVIREAKSITFRPSVLGVAIVVAAARRLSYRLPQPLLELAFAELGTDASTDDGPTVDDSSLRLLSEFAERMRRRFNRSPYCELNEEMVAGLDFVEECLQPCDVCNLSGVLLQRYIHILNP</sequence>
<feature type="domain" description="Cyclin N-terminal" evidence="2">
    <location>
        <begin position="186"/>
        <end position="286"/>
    </location>
</feature>
<dbReference type="InterPro" id="IPR006671">
    <property type="entry name" value="Cyclin_N"/>
</dbReference>
<proteinExistence type="predicted"/>
<gene>
    <name evidence="3" type="ORF">TCIL3000_11_730</name>
</gene>
<dbReference type="Gene3D" id="1.10.472.10">
    <property type="entry name" value="Cyclin-like"/>
    <property type="match status" value="1"/>
</dbReference>
<feature type="compositionally biased region" description="Low complexity" evidence="1">
    <location>
        <begin position="80"/>
        <end position="91"/>
    </location>
</feature>
<feature type="non-terminal residue" evidence="3">
    <location>
        <position position="1"/>
    </location>
</feature>
<accession>G0UZ73</accession>
<name>G0UZ73_TRYCI</name>
<protein>
    <recommendedName>
        <fullName evidence="2">Cyclin N-terminal domain-containing protein</fullName>
    </recommendedName>
</protein>